<keyword evidence="1" id="KW-0853">WD repeat</keyword>
<dbReference type="Pfam" id="PF00400">
    <property type="entry name" value="WD40"/>
    <property type="match status" value="4"/>
</dbReference>
<dbReference type="InterPro" id="IPR001680">
    <property type="entry name" value="WD40_rpt"/>
</dbReference>
<dbReference type="SUPFAM" id="SSF50978">
    <property type="entry name" value="WD40 repeat-like"/>
    <property type="match status" value="1"/>
</dbReference>
<organism evidence="3 4">
    <name type="scientific">Phytophthora fragariaefolia</name>
    <dbReference type="NCBI Taxonomy" id="1490495"/>
    <lineage>
        <taxon>Eukaryota</taxon>
        <taxon>Sar</taxon>
        <taxon>Stramenopiles</taxon>
        <taxon>Oomycota</taxon>
        <taxon>Peronosporomycetes</taxon>
        <taxon>Peronosporales</taxon>
        <taxon>Peronosporaceae</taxon>
        <taxon>Phytophthora</taxon>
    </lineage>
</organism>
<gene>
    <name evidence="3" type="ORF">Pfra01_000115600</name>
</gene>
<dbReference type="AlphaFoldDB" id="A0A9W6WUJ8"/>
<dbReference type="PANTHER" id="PTHR44525">
    <property type="entry name" value="WD REPEAT-CONTAINING PROTEIN 27"/>
    <property type="match status" value="1"/>
</dbReference>
<dbReference type="InterPro" id="IPR015943">
    <property type="entry name" value="WD40/YVTN_repeat-like_dom_sf"/>
</dbReference>
<dbReference type="Gene3D" id="2.130.10.10">
    <property type="entry name" value="YVTN repeat-like/Quinoprotein amine dehydrogenase"/>
    <property type="match status" value="2"/>
</dbReference>
<feature type="repeat" description="WD" evidence="1">
    <location>
        <begin position="556"/>
        <end position="587"/>
    </location>
</feature>
<dbReference type="PANTHER" id="PTHR44525:SF1">
    <property type="entry name" value="WD REPEAT-CONTAINING PROTEIN 27"/>
    <property type="match status" value="1"/>
</dbReference>
<dbReference type="SMART" id="SM00320">
    <property type="entry name" value="WD40"/>
    <property type="match status" value="5"/>
</dbReference>
<feature type="repeat" description="WD" evidence="1">
    <location>
        <begin position="307"/>
        <end position="338"/>
    </location>
</feature>
<reference evidence="3" key="1">
    <citation type="submission" date="2023-04" db="EMBL/GenBank/DDBJ databases">
        <title>Phytophthora fragariaefolia NBRC 109709.</title>
        <authorList>
            <person name="Ichikawa N."/>
            <person name="Sato H."/>
            <person name="Tonouchi N."/>
        </authorList>
    </citation>
    <scope>NUCLEOTIDE SEQUENCE</scope>
    <source>
        <strain evidence="3">NBRC 109709</strain>
    </source>
</reference>
<dbReference type="Proteomes" id="UP001165121">
    <property type="component" value="Unassembled WGS sequence"/>
</dbReference>
<name>A0A9W6WUJ8_9STRA</name>
<comment type="caution">
    <text evidence="3">The sequence shown here is derived from an EMBL/GenBank/DDBJ whole genome shotgun (WGS) entry which is preliminary data.</text>
</comment>
<evidence type="ECO:0000256" key="2">
    <source>
        <dbReference type="SAM" id="MobiDB-lite"/>
    </source>
</evidence>
<feature type="region of interest" description="Disordered" evidence="2">
    <location>
        <begin position="196"/>
        <end position="215"/>
    </location>
</feature>
<proteinExistence type="predicted"/>
<keyword evidence="4" id="KW-1185">Reference proteome</keyword>
<feature type="region of interest" description="Disordered" evidence="2">
    <location>
        <begin position="147"/>
        <end position="166"/>
    </location>
</feature>
<evidence type="ECO:0000256" key="1">
    <source>
        <dbReference type="PROSITE-ProRule" id="PRU00221"/>
    </source>
</evidence>
<dbReference type="OrthoDB" id="20669at2759"/>
<dbReference type="EMBL" id="BSXT01000091">
    <property type="protein sequence ID" value="GMF17301.1"/>
    <property type="molecule type" value="Genomic_DNA"/>
</dbReference>
<dbReference type="PROSITE" id="PS50082">
    <property type="entry name" value="WD_REPEATS_2"/>
    <property type="match status" value="4"/>
</dbReference>
<feature type="repeat" description="WD" evidence="1">
    <location>
        <begin position="588"/>
        <end position="625"/>
    </location>
</feature>
<protein>
    <submittedName>
        <fullName evidence="3">Unnamed protein product</fullName>
    </submittedName>
</protein>
<dbReference type="InterPro" id="IPR042411">
    <property type="entry name" value="WDR27"/>
</dbReference>
<accession>A0A9W6WUJ8</accession>
<dbReference type="PROSITE" id="PS50294">
    <property type="entry name" value="WD_REPEATS_REGION"/>
    <property type="match status" value="2"/>
</dbReference>
<sequence>MEISCPVLSMTYFNLNGASSGLSRPTQELQFNSHHDSDLLDYKQFVVVGIPGYLLHVNAHSFDMGIIHDFQQPFAEQIQGPADLICVAKDFSFYNAPGSSNLQCGVISAFQPCFTIVSATIGTNRSSNNQTEASKSALRDLKATDDNNRWNSIIPRGPPAEDSVLNLPPLLAKKTPPKGAKNLDKPVTFHTRIKSSGYGSSSTPFCPRRTPPKSRTMIRKTSSGFQVKGSDSTASVDSYLKEYPTNCALLQHYQPKNSLPPKTLHQGAILHVEYSSDAKWLATSGNDRVAQICKLPFSRFRGEGNVFVGHDQAVRAIHWSQNDRMLVTVGSDRTSRMWLAESDTCSLMLHGIAPPSNIAATAAAMGSMSSAKKATRQEIVEAQFFYMDKFLLSACGNVVRLHQFELDETYASASNSKAKLAKKKNDVEVLENRSRKKRVAQWSFDDMQSVTSLACVNGAFLSSVAVLAGSDRSLRILDVGAGGGGSTLRVMRDAHSRAAHTVALPRPTCYASHPSNFYDLLLSSAPDSTIHLWDVRADNCVMRFCEHVNRVHTLGIAFSPCMRYVATGSEDRAAYIYDIRTGRQLVKLRGHTDVVTSVAFNPLHPQLATASSDGMIRFYSSERSD</sequence>
<evidence type="ECO:0000313" key="3">
    <source>
        <dbReference type="EMBL" id="GMF17301.1"/>
    </source>
</evidence>
<feature type="repeat" description="WD" evidence="1">
    <location>
        <begin position="520"/>
        <end position="543"/>
    </location>
</feature>
<evidence type="ECO:0000313" key="4">
    <source>
        <dbReference type="Proteomes" id="UP001165121"/>
    </source>
</evidence>
<dbReference type="InterPro" id="IPR036322">
    <property type="entry name" value="WD40_repeat_dom_sf"/>
</dbReference>